<proteinExistence type="predicted"/>
<accession>A0AA40D429</accession>
<gene>
    <name evidence="1" type="ORF">QBC41DRAFT_360258</name>
</gene>
<dbReference type="AlphaFoldDB" id="A0AA40D429"/>
<sequence length="214" mass="23169">MFQTQYAPHFYGWAPNMMSPHSFFPTATNQHPCGTIGATTGLDIYNRPYGYISGLHGTGRLPQPPPVVDPAFPAANLVNSTGGVGVEPGFNYFFPREHADVVVLLSAVAPWKLTEGYERLEFVTVKVPGNVTMGELMAGFGVVGGEVGGAGGTGAGTAGIYVVYQQGNGKWEHQESVRWGGDGRVMRRTVGEMGWCSKGREGRVRTRYIWVRRG</sequence>
<organism evidence="1 2">
    <name type="scientific">Cercophora samala</name>
    <dbReference type="NCBI Taxonomy" id="330535"/>
    <lineage>
        <taxon>Eukaryota</taxon>
        <taxon>Fungi</taxon>
        <taxon>Dikarya</taxon>
        <taxon>Ascomycota</taxon>
        <taxon>Pezizomycotina</taxon>
        <taxon>Sordariomycetes</taxon>
        <taxon>Sordariomycetidae</taxon>
        <taxon>Sordariales</taxon>
        <taxon>Lasiosphaeriaceae</taxon>
        <taxon>Cercophora</taxon>
    </lineage>
</organism>
<evidence type="ECO:0000313" key="2">
    <source>
        <dbReference type="Proteomes" id="UP001174997"/>
    </source>
</evidence>
<comment type="caution">
    <text evidence="1">The sequence shown here is derived from an EMBL/GenBank/DDBJ whole genome shotgun (WGS) entry which is preliminary data.</text>
</comment>
<protein>
    <submittedName>
        <fullName evidence="1">Uncharacterized protein</fullName>
    </submittedName>
</protein>
<evidence type="ECO:0000313" key="1">
    <source>
        <dbReference type="EMBL" id="KAK0659783.1"/>
    </source>
</evidence>
<name>A0AA40D429_9PEZI</name>
<keyword evidence="2" id="KW-1185">Reference proteome</keyword>
<dbReference type="EMBL" id="JAULSY010000174">
    <property type="protein sequence ID" value="KAK0659783.1"/>
    <property type="molecule type" value="Genomic_DNA"/>
</dbReference>
<reference evidence="1" key="1">
    <citation type="submission" date="2023-06" db="EMBL/GenBank/DDBJ databases">
        <title>Genome-scale phylogeny and comparative genomics of the fungal order Sordariales.</title>
        <authorList>
            <consortium name="Lawrence Berkeley National Laboratory"/>
            <person name="Hensen N."/>
            <person name="Bonometti L."/>
            <person name="Westerberg I."/>
            <person name="Brannstrom I.O."/>
            <person name="Guillou S."/>
            <person name="Cros-Aarteil S."/>
            <person name="Calhoun S."/>
            <person name="Haridas S."/>
            <person name="Kuo A."/>
            <person name="Mondo S."/>
            <person name="Pangilinan J."/>
            <person name="Riley R."/>
            <person name="Labutti K."/>
            <person name="Andreopoulos B."/>
            <person name="Lipzen A."/>
            <person name="Chen C."/>
            <person name="Yanf M."/>
            <person name="Daum C."/>
            <person name="Ng V."/>
            <person name="Clum A."/>
            <person name="Steindorff A."/>
            <person name="Ohm R."/>
            <person name="Martin F."/>
            <person name="Silar P."/>
            <person name="Natvig D."/>
            <person name="Lalanne C."/>
            <person name="Gautier V."/>
            <person name="Ament-Velasquez S.L."/>
            <person name="Kruys A."/>
            <person name="Hutchinson M.I."/>
            <person name="Powell A.J."/>
            <person name="Barry K."/>
            <person name="Miller A.N."/>
            <person name="Grigoriev I.V."/>
            <person name="Debuchy R."/>
            <person name="Gladieux P."/>
            <person name="Thoren M.H."/>
            <person name="Johannesson H."/>
        </authorList>
    </citation>
    <scope>NUCLEOTIDE SEQUENCE</scope>
    <source>
        <strain evidence="1">CBS 307.81</strain>
    </source>
</reference>
<dbReference type="Proteomes" id="UP001174997">
    <property type="component" value="Unassembled WGS sequence"/>
</dbReference>